<organism evidence="22 23">
    <name type="scientific">Eragrostis curvula</name>
    <name type="common">weeping love grass</name>
    <dbReference type="NCBI Taxonomy" id="38414"/>
    <lineage>
        <taxon>Eukaryota</taxon>
        <taxon>Viridiplantae</taxon>
        <taxon>Streptophyta</taxon>
        <taxon>Embryophyta</taxon>
        <taxon>Tracheophyta</taxon>
        <taxon>Spermatophyta</taxon>
        <taxon>Magnoliopsida</taxon>
        <taxon>Liliopsida</taxon>
        <taxon>Poales</taxon>
        <taxon>Poaceae</taxon>
        <taxon>PACMAD clade</taxon>
        <taxon>Chloridoideae</taxon>
        <taxon>Eragrostideae</taxon>
        <taxon>Eragrostidinae</taxon>
        <taxon>Eragrostis</taxon>
    </lineage>
</organism>
<keyword evidence="11 18" id="KW-1015">Disulfide bond</keyword>
<accession>A0A5J9WMH4</accession>
<feature type="binding site" evidence="16">
    <location>
        <position position="154"/>
    </location>
    <ligand>
        <name>Ca(2+)</name>
        <dbReference type="ChEBI" id="CHEBI:29108"/>
        <label>1</label>
    </ligand>
</feature>
<dbReference type="Gene3D" id="1.10.520.10">
    <property type="match status" value="1"/>
</dbReference>
<feature type="binding site" evidence="16">
    <location>
        <position position="325"/>
    </location>
    <ligand>
        <name>Ca(2+)</name>
        <dbReference type="ChEBI" id="CHEBI:29108"/>
        <label>2</label>
    </ligand>
</feature>
<feature type="disulfide bond" evidence="18">
    <location>
        <begin position="113"/>
        <end position="192"/>
    </location>
</feature>
<evidence type="ECO:0000313" key="23">
    <source>
        <dbReference type="Proteomes" id="UP000324897"/>
    </source>
</evidence>
<evidence type="ECO:0000256" key="18">
    <source>
        <dbReference type="PIRSR" id="PIRSR600823-5"/>
    </source>
</evidence>
<feature type="region of interest" description="Disordered" evidence="20">
    <location>
        <begin position="49"/>
        <end position="78"/>
    </location>
</feature>
<keyword evidence="7 16" id="KW-0479">Metal-binding</keyword>
<evidence type="ECO:0000256" key="1">
    <source>
        <dbReference type="ARBA" id="ARBA00000189"/>
    </source>
</evidence>
<evidence type="ECO:0000256" key="17">
    <source>
        <dbReference type="PIRSR" id="PIRSR600823-4"/>
    </source>
</evidence>
<evidence type="ECO:0000256" key="6">
    <source>
        <dbReference type="ARBA" id="ARBA00022617"/>
    </source>
</evidence>
<comment type="similarity">
    <text evidence="3">Belongs to the peroxidase family. Ascorbate peroxidase subfamily.</text>
</comment>
<dbReference type="InterPro" id="IPR019794">
    <property type="entry name" value="Peroxidases_AS"/>
</dbReference>
<dbReference type="Proteomes" id="UP000324897">
    <property type="component" value="Chromosome 5"/>
</dbReference>
<feature type="disulfide bond" evidence="18">
    <location>
        <begin position="198"/>
        <end position="401"/>
    </location>
</feature>
<dbReference type="EMBL" id="RWGY01000004">
    <property type="protein sequence ID" value="TVU48580.1"/>
    <property type="molecule type" value="Genomic_DNA"/>
</dbReference>
<feature type="binding site" evidence="16">
    <location>
        <position position="145"/>
    </location>
    <ligand>
        <name>Ca(2+)</name>
        <dbReference type="ChEBI" id="CHEBI:29108"/>
        <label>1</label>
    </ligand>
</feature>
<dbReference type="PANTHER" id="PTHR31517:SF84">
    <property type="entry name" value="PEROXIDASE"/>
    <property type="match status" value="1"/>
</dbReference>
<evidence type="ECO:0000256" key="2">
    <source>
        <dbReference type="ARBA" id="ARBA00004613"/>
    </source>
</evidence>
<keyword evidence="12" id="KW-0325">Glycoprotein</keyword>
<comment type="cofactor">
    <cofactor evidence="16 19">
        <name>Ca(2+)</name>
        <dbReference type="ChEBI" id="CHEBI:29108"/>
    </cofactor>
    <text evidence="16 19">Binds 2 calcium ions per subunit.</text>
</comment>
<feature type="binding site" evidence="16">
    <location>
        <position position="166"/>
    </location>
    <ligand>
        <name>Ca(2+)</name>
        <dbReference type="ChEBI" id="CHEBI:29108"/>
        <label>1</label>
    </ligand>
</feature>
<evidence type="ECO:0000256" key="14">
    <source>
        <dbReference type="PIRSR" id="PIRSR600823-1"/>
    </source>
</evidence>
<feature type="binding site" evidence="16">
    <location>
        <position position="152"/>
    </location>
    <ligand>
        <name>Ca(2+)</name>
        <dbReference type="ChEBI" id="CHEBI:29108"/>
        <label>1</label>
    </ligand>
</feature>
<feature type="binding site" evidence="16">
    <location>
        <position position="271"/>
    </location>
    <ligand>
        <name>Ca(2+)</name>
        <dbReference type="ChEBI" id="CHEBI:29108"/>
        <label>2</label>
    </ligand>
</feature>
<feature type="region of interest" description="Disordered" evidence="20">
    <location>
        <begin position="223"/>
        <end position="244"/>
    </location>
</feature>
<dbReference type="InterPro" id="IPR002016">
    <property type="entry name" value="Haem_peroxidase"/>
</dbReference>
<comment type="caution">
    <text evidence="22">The sequence shown here is derived from an EMBL/GenBank/DDBJ whole genome shotgun (WGS) entry which is preliminary data.</text>
</comment>
<keyword evidence="4 19" id="KW-0964">Secreted</keyword>
<dbReference type="FunFam" id="1.10.420.10:FF:000006">
    <property type="entry name" value="Peroxidase"/>
    <property type="match status" value="1"/>
</dbReference>
<dbReference type="GO" id="GO:0042744">
    <property type="term" value="P:hydrogen peroxide catabolic process"/>
    <property type="evidence" value="ECO:0007669"/>
    <property type="project" value="UniProtKB-KW"/>
</dbReference>
<evidence type="ECO:0000259" key="21">
    <source>
        <dbReference type="PROSITE" id="PS50873"/>
    </source>
</evidence>
<dbReference type="GO" id="GO:0140825">
    <property type="term" value="F:lactoperoxidase activity"/>
    <property type="evidence" value="ECO:0007669"/>
    <property type="project" value="UniProtKB-EC"/>
</dbReference>
<feature type="active site" description="Proton acceptor" evidence="14">
    <location>
        <position position="144"/>
    </location>
</feature>
<dbReference type="Gene3D" id="1.10.420.10">
    <property type="entry name" value="Peroxidase, domain 2"/>
    <property type="match status" value="1"/>
</dbReference>
<feature type="binding site" evidence="16">
    <location>
        <position position="150"/>
    </location>
    <ligand>
        <name>Ca(2+)</name>
        <dbReference type="ChEBI" id="CHEBI:29108"/>
        <label>1</label>
    </ligand>
</feature>
<keyword evidence="8 16" id="KW-0106">Calcium</keyword>
<dbReference type="GO" id="GO:0046872">
    <property type="term" value="F:metal ion binding"/>
    <property type="evidence" value="ECO:0007669"/>
    <property type="project" value="UniProtKB-UniRule"/>
</dbReference>
<comment type="cofactor">
    <cofactor evidence="16 19">
        <name>heme b</name>
        <dbReference type="ChEBI" id="CHEBI:60344"/>
    </cofactor>
    <text evidence="16 19">Binds 1 heme b (iron(II)-protoporphyrin IX) group per subunit.</text>
</comment>
<keyword evidence="10 16" id="KW-0408">Iron</keyword>
<evidence type="ECO:0000256" key="3">
    <source>
        <dbReference type="ARBA" id="ARBA00006873"/>
    </source>
</evidence>
<feature type="disulfide bond" evidence="18">
    <location>
        <begin position="146"/>
        <end position="151"/>
    </location>
</feature>
<keyword evidence="9 19" id="KW-0560">Oxidoreductase</keyword>
<dbReference type="PRINTS" id="PR00458">
    <property type="entry name" value="PEROXIDASE"/>
</dbReference>
<dbReference type="EC" id="1.11.1.7" evidence="19"/>
<proteinExistence type="inferred from homology"/>
<dbReference type="Pfam" id="PF00141">
    <property type="entry name" value="peroxidase"/>
    <property type="match status" value="1"/>
</dbReference>
<feature type="disulfide bond" evidence="18">
    <location>
        <begin position="277"/>
        <end position="310"/>
    </location>
</feature>
<feature type="binding site" evidence="16">
    <location>
        <position position="333"/>
    </location>
    <ligand>
        <name>Ca(2+)</name>
        <dbReference type="ChEBI" id="CHEBI:29108"/>
        <label>2</label>
    </ligand>
</feature>
<keyword evidence="13 19" id="KW-0376">Hydrogen peroxide</keyword>
<dbReference type="SUPFAM" id="SSF48113">
    <property type="entry name" value="Heme-dependent peroxidases"/>
    <property type="match status" value="1"/>
</dbReference>
<comment type="subcellular location">
    <subcellularLocation>
        <location evidence="2 19">Secreted</location>
    </subcellularLocation>
</comment>
<dbReference type="PANTHER" id="PTHR31517">
    <property type="match status" value="1"/>
</dbReference>
<feature type="compositionally biased region" description="Basic and acidic residues" evidence="20">
    <location>
        <begin position="59"/>
        <end position="70"/>
    </location>
</feature>
<comment type="similarity">
    <text evidence="19">Belongs to the peroxidase family. Classical plant (class III) peroxidase subfamily.</text>
</comment>
<dbReference type="InterPro" id="IPR033905">
    <property type="entry name" value="Secretory_peroxidase"/>
</dbReference>
<evidence type="ECO:0000256" key="20">
    <source>
        <dbReference type="SAM" id="MobiDB-lite"/>
    </source>
</evidence>
<dbReference type="PROSITE" id="PS00435">
    <property type="entry name" value="PEROXIDASE_1"/>
    <property type="match status" value="1"/>
</dbReference>
<dbReference type="GO" id="GO:0020037">
    <property type="term" value="F:heme binding"/>
    <property type="evidence" value="ECO:0007669"/>
    <property type="project" value="UniProtKB-UniRule"/>
</dbReference>
<dbReference type="CDD" id="cd00693">
    <property type="entry name" value="secretory_peroxidase"/>
    <property type="match status" value="1"/>
</dbReference>
<evidence type="ECO:0000256" key="16">
    <source>
        <dbReference type="PIRSR" id="PIRSR600823-3"/>
    </source>
</evidence>
<feature type="binding site" evidence="16">
    <location>
        <position position="328"/>
    </location>
    <ligand>
        <name>Ca(2+)</name>
        <dbReference type="ChEBI" id="CHEBI:29108"/>
        <label>2</label>
    </ligand>
</feature>
<dbReference type="Gramene" id="TVU48580">
    <property type="protein sequence ID" value="TVU48580"/>
    <property type="gene ID" value="EJB05_08221"/>
</dbReference>
<protein>
    <recommendedName>
        <fullName evidence="19">Peroxidase</fullName>
        <ecNumber evidence="19">1.11.1.7</ecNumber>
    </recommendedName>
</protein>
<dbReference type="InterPro" id="IPR010255">
    <property type="entry name" value="Haem_peroxidase_sf"/>
</dbReference>
<feature type="compositionally biased region" description="Polar residues" evidence="20">
    <location>
        <begin position="228"/>
        <end position="244"/>
    </location>
</feature>
<dbReference type="InterPro" id="IPR019793">
    <property type="entry name" value="Peroxidases_heam-ligand_BS"/>
</dbReference>
<sequence length="405" mass="42408">MRWNGRLAISRCHPRPSYKTTLAILSREAYSATGKKAALFPCCPRDSRLSKNRTVRPSKQLDEPEMEARGSSRGGGAAAGKMTMRVLLLSVLLMATASRSRAQLQVGFYDTLCPAAEIIVQEEVSKAVSGNPGVAASLVRLHFHDCFVRGCDASVLVDSTPGNTAEKDAQPNTSLRGFDVIDSAKTRLEQACFGVVSCADVLAFAARDALALVGGNAYQVPAGRRDGNVSSAQETNGNLPPPSASVSQLNQIFGSKGLSQAEMVTLSGAHTIGNAHCSSFSNRLYSYGPNAGGQDPSMDPSYLAALTQQCPQQPAAGSAATVAMDPVTPTAFDTNYYANVVANRGLLTSDQALLADPTTAAQVVGYTNSPDSFQADFAAAMIKMGGIGVLTGNSGTIRTNCRVVS</sequence>
<feature type="binding site" evidence="15">
    <location>
        <position position="240"/>
    </location>
    <ligand>
        <name>substrate</name>
    </ligand>
</feature>
<comment type="function">
    <text evidence="19">Removal of H(2)O(2), oxidation of toxic reductants, biosynthesis and degradation of lignin, suberization, auxin catabolism, response to environmental stresses such as wounding, pathogen attack and oxidative stress.</text>
</comment>
<evidence type="ECO:0000256" key="8">
    <source>
        <dbReference type="ARBA" id="ARBA00022837"/>
    </source>
</evidence>
<evidence type="ECO:0000256" key="5">
    <source>
        <dbReference type="ARBA" id="ARBA00022559"/>
    </source>
</evidence>
<keyword evidence="6 19" id="KW-0349">Heme</keyword>
<dbReference type="GO" id="GO:0005576">
    <property type="term" value="C:extracellular region"/>
    <property type="evidence" value="ECO:0007669"/>
    <property type="project" value="UniProtKB-SubCell"/>
</dbReference>
<dbReference type="AlphaFoldDB" id="A0A5J9WMH4"/>
<feature type="binding site" evidence="16">
    <location>
        <position position="148"/>
    </location>
    <ligand>
        <name>Ca(2+)</name>
        <dbReference type="ChEBI" id="CHEBI:29108"/>
        <label>1</label>
    </ligand>
</feature>
<evidence type="ECO:0000256" key="15">
    <source>
        <dbReference type="PIRSR" id="PIRSR600823-2"/>
    </source>
</evidence>
<evidence type="ECO:0000256" key="11">
    <source>
        <dbReference type="ARBA" id="ARBA00023157"/>
    </source>
</evidence>
<reference evidence="22 23" key="1">
    <citation type="journal article" date="2019" name="Sci. Rep.">
        <title>A high-quality genome of Eragrostis curvula grass provides insights into Poaceae evolution and supports new strategies to enhance forage quality.</title>
        <authorList>
            <person name="Carballo J."/>
            <person name="Santos B.A.C.M."/>
            <person name="Zappacosta D."/>
            <person name="Garbus I."/>
            <person name="Selva J.P."/>
            <person name="Gallo C.A."/>
            <person name="Diaz A."/>
            <person name="Albertini E."/>
            <person name="Caccamo M."/>
            <person name="Echenique V."/>
        </authorList>
    </citation>
    <scope>NUCLEOTIDE SEQUENCE [LARGE SCALE GENOMIC DNA]</scope>
    <source>
        <strain evidence="23">cv. Victoria</strain>
        <tissue evidence="22">Leaf</tissue>
    </source>
</reference>
<evidence type="ECO:0000313" key="22">
    <source>
        <dbReference type="EMBL" id="TVU48580.1"/>
    </source>
</evidence>
<dbReference type="PRINTS" id="PR00461">
    <property type="entry name" value="PLPEROXIDASE"/>
</dbReference>
<feature type="site" description="Transition state stabilizer" evidence="17">
    <location>
        <position position="140"/>
    </location>
</feature>
<evidence type="ECO:0000256" key="10">
    <source>
        <dbReference type="ARBA" id="ARBA00023004"/>
    </source>
</evidence>
<comment type="catalytic activity">
    <reaction evidence="1 19">
        <text>2 a phenolic donor + H2O2 = 2 a phenolic radical donor + 2 H2O</text>
        <dbReference type="Rhea" id="RHEA:56136"/>
        <dbReference type="ChEBI" id="CHEBI:15377"/>
        <dbReference type="ChEBI" id="CHEBI:16240"/>
        <dbReference type="ChEBI" id="CHEBI:139520"/>
        <dbReference type="ChEBI" id="CHEBI:139521"/>
        <dbReference type="EC" id="1.11.1.7"/>
    </reaction>
</comment>
<evidence type="ECO:0000256" key="13">
    <source>
        <dbReference type="ARBA" id="ARBA00023324"/>
    </source>
</evidence>
<evidence type="ECO:0000256" key="19">
    <source>
        <dbReference type="RuleBase" id="RU362060"/>
    </source>
</evidence>
<gene>
    <name evidence="22" type="ORF">EJB05_08221</name>
</gene>
<evidence type="ECO:0000256" key="9">
    <source>
        <dbReference type="ARBA" id="ARBA00023002"/>
    </source>
</evidence>
<feature type="binding site" description="axial binding residue" evidence="16">
    <location>
        <position position="270"/>
    </location>
    <ligand>
        <name>heme b</name>
        <dbReference type="ChEBI" id="CHEBI:60344"/>
    </ligand>
    <ligandPart>
        <name>Fe</name>
        <dbReference type="ChEBI" id="CHEBI:18248"/>
    </ligandPart>
</feature>
<evidence type="ECO:0000256" key="4">
    <source>
        <dbReference type="ARBA" id="ARBA00022525"/>
    </source>
</evidence>
<dbReference type="InterPro" id="IPR000823">
    <property type="entry name" value="Peroxidase_pln"/>
</dbReference>
<evidence type="ECO:0000256" key="12">
    <source>
        <dbReference type="ARBA" id="ARBA00023180"/>
    </source>
</evidence>
<dbReference type="GO" id="GO:0006979">
    <property type="term" value="P:response to oxidative stress"/>
    <property type="evidence" value="ECO:0007669"/>
    <property type="project" value="UniProtKB-UniRule"/>
</dbReference>
<dbReference type="OrthoDB" id="2113341at2759"/>
<evidence type="ECO:0000256" key="7">
    <source>
        <dbReference type="ARBA" id="ARBA00022723"/>
    </source>
</evidence>
<keyword evidence="23" id="KW-1185">Reference proteome</keyword>
<dbReference type="PROSITE" id="PS50873">
    <property type="entry name" value="PEROXIDASE_4"/>
    <property type="match status" value="1"/>
</dbReference>
<dbReference type="PROSITE" id="PS00436">
    <property type="entry name" value="PEROXIDASE_2"/>
    <property type="match status" value="1"/>
</dbReference>
<keyword evidence="5 19" id="KW-0575">Peroxidase</keyword>
<dbReference type="FunFam" id="1.10.520.10:FF:000001">
    <property type="entry name" value="Peroxidase"/>
    <property type="match status" value="1"/>
</dbReference>
<feature type="domain" description="Plant heme peroxidase family profile" evidence="21">
    <location>
        <begin position="103"/>
        <end position="405"/>
    </location>
</feature>
<name>A0A5J9WMH4_9POAL</name>